<sequence>MIILALDSALSSCSAAVIKDGKIISELFEDRMRGQAERLVPMCLEVCDKADVTFEDLTAIAVTRGPGAFTGVRIGLATAKGLALALGLPLVAVTTLEAVAQNLAEAMGRPQNKLPVGRMAIALDARRSEVYLQVFDITGRDDMPILRPVSEPAAVPLMKISDYLDEKVTHLVGTGADLVKPYLAREFIRKIAFPAAKNQPNAGRVGLIAAKRLKAGEIPDNIAPLYLRAPDAVAANPVTYAFQNQ</sequence>
<evidence type="ECO:0000313" key="2">
    <source>
        <dbReference type="EMBL" id="VAX08201.1"/>
    </source>
</evidence>
<dbReference type="EMBL" id="UOFW01000236">
    <property type="protein sequence ID" value="VAX08201.1"/>
    <property type="molecule type" value="Genomic_DNA"/>
</dbReference>
<dbReference type="AlphaFoldDB" id="A0A3B1B266"/>
<proteinExistence type="predicted"/>
<feature type="domain" description="Gcp-like" evidence="1">
    <location>
        <begin position="35"/>
        <end position="150"/>
    </location>
</feature>
<protein>
    <submittedName>
        <fullName evidence="2">tRNA threonylcarbamoyladenosine biosynthesis protein TsaB</fullName>
    </submittedName>
</protein>
<dbReference type="PANTHER" id="PTHR11735">
    <property type="entry name" value="TRNA N6-ADENOSINE THREONYLCARBAMOYLTRANSFERASE"/>
    <property type="match status" value="1"/>
</dbReference>
<dbReference type="InterPro" id="IPR022496">
    <property type="entry name" value="T6A_TsaB"/>
</dbReference>
<dbReference type="Gene3D" id="3.30.420.40">
    <property type="match status" value="2"/>
</dbReference>
<dbReference type="PANTHER" id="PTHR11735:SF11">
    <property type="entry name" value="TRNA THREONYLCARBAMOYLADENOSINE BIOSYNTHESIS PROTEIN TSAB"/>
    <property type="match status" value="1"/>
</dbReference>
<organism evidence="2">
    <name type="scientific">hydrothermal vent metagenome</name>
    <dbReference type="NCBI Taxonomy" id="652676"/>
    <lineage>
        <taxon>unclassified sequences</taxon>
        <taxon>metagenomes</taxon>
        <taxon>ecological metagenomes</taxon>
    </lineage>
</organism>
<gene>
    <name evidence="2" type="ORF">MNBD_ALPHA03-884</name>
</gene>
<dbReference type="InterPro" id="IPR000905">
    <property type="entry name" value="Gcp-like_dom"/>
</dbReference>
<dbReference type="NCBIfam" id="TIGR03725">
    <property type="entry name" value="T6A_YeaZ"/>
    <property type="match status" value="1"/>
</dbReference>
<dbReference type="GO" id="GO:0005829">
    <property type="term" value="C:cytosol"/>
    <property type="evidence" value="ECO:0007669"/>
    <property type="project" value="TreeGrafter"/>
</dbReference>
<evidence type="ECO:0000259" key="1">
    <source>
        <dbReference type="Pfam" id="PF00814"/>
    </source>
</evidence>
<dbReference type="GO" id="GO:0002949">
    <property type="term" value="P:tRNA threonylcarbamoyladenosine modification"/>
    <property type="evidence" value="ECO:0007669"/>
    <property type="project" value="InterPro"/>
</dbReference>
<name>A0A3B1B266_9ZZZZ</name>
<dbReference type="CDD" id="cd24032">
    <property type="entry name" value="ASKHA_NBD_TsaB"/>
    <property type="match status" value="1"/>
</dbReference>
<dbReference type="SUPFAM" id="SSF53067">
    <property type="entry name" value="Actin-like ATPase domain"/>
    <property type="match status" value="2"/>
</dbReference>
<dbReference type="Pfam" id="PF00814">
    <property type="entry name" value="TsaD"/>
    <property type="match status" value="1"/>
</dbReference>
<accession>A0A3B1B266</accession>
<reference evidence="2" key="1">
    <citation type="submission" date="2018-06" db="EMBL/GenBank/DDBJ databases">
        <authorList>
            <person name="Zhirakovskaya E."/>
        </authorList>
    </citation>
    <scope>NUCLEOTIDE SEQUENCE</scope>
</reference>
<dbReference type="InterPro" id="IPR043129">
    <property type="entry name" value="ATPase_NBD"/>
</dbReference>